<dbReference type="RefSeq" id="WP_381081539.1">
    <property type="nucleotide sequence ID" value="NZ_JBHUDX010000028.1"/>
</dbReference>
<protein>
    <submittedName>
        <fullName evidence="3">Uncharacterized protein</fullName>
    </submittedName>
</protein>
<evidence type="ECO:0000313" key="3">
    <source>
        <dbReference type="EMBL" id="MFD1658952.1"/>
    </source>
</evidence>
<name>A0ABW4INN7_9ACTN</name>
<evidence type="ECO:0000256" key="2">
    <source>
        <dbReference type="SAM" id="SignalP"/>
    </source>
</evidence>
<feature type="chain" id="PRO_5045615438" evidence="2">
    <location>
        <begin position="34"/>
        <end position="168"/>
    </location>
</feature>
<dbReference type="EMBL" id="JBHUDX010000028">
    <property type="protein sequence ID" value="MFD1658952.1"/>
    <property type="molecule type" value="Genomic_DNA"/>
</dbReference>
<evidence type="ECO:0000256" key="1">
    <source>
        <dbReference type="SAM" id="MobiDB-lite"/>
    </source>
</evidence>
<keyword evidence="2" id="KW-0732">Signal</keyword>
<comment type="caution">
    <text evidence="3">The sequence shown here is derived from an EMBL/GenBank/DDBJ whole genome shotgun (WGS) entry which is preliminary data.</text>
</comment>
<proteinExistence type="predicted"/>
<sequence length="168" mass="17073">MTRRSVSWASGSGRRTAAALMLVWAATCGTADAAGSAAATAVSWDQGKAAVAVAAQARAQELAAWEAQRASAYEVAVRRAVLEAELAAARARAERARGGGSATRGTGSSPAGQGAAGGTAGTDWGATIAKELSTPHPRPESTPQVDPEHQQLVEDSFTRPVAEFTGMP</sequence>
<organism evidence="3 4">
    <name type="scientific">Streptomyces caeni</name>
    <dbReference type="NCBI Taxonomy" id="2307231"/>
    <lineage>
        <taxon>Bacteria</taxon>
        <taxon>Bacillati</taxon>
        <taxon>Actinomycetota</taxon>
        <taxon>Actinomycetes</taxon>
        <taxon>Kitasatosporales</taxon>
        <taxon>Streptomycetaceae</taxon>
        <taxon>Streptomyces</taxon>
    </lineage>
</organism>
<evidence type="ECO:0000313" key="4">
    <source>
        <dbReference type="Proteomes" id="UP001597261"/>
    </source>
</evidence>
<feature type="compositionally biased region" description="Low complexity" evidence="1">
    <location>
        <begin position="103"/>
        <end position="113"/>
    </location>
</feature>
<reference evidence="4" key="1">
    <citation type="journal article" date="2019" name="Int. J. Syst. Evol. Microbiol.">
        <title>The Global Catalogue of Microorganisms (GCM) 10K type strain sequencing project: providing services to taxonomists for standard genome sequencing and annotation.</title>
        <authorList>
            <consortium name="The Broad Institute Genomics Platform"/>
            <consortium name="The Broad Institute Genome Sequencing Center for Infectious Disease"/>
            <person name="Wu L."/>
            <person name="Ma J."/>
        </authorList>
    </citation>
    <scope>NUCLEOTIDE SEQUENCE [LARGE SCALE GENOMIC DNA]</scope>
    <source>
        <strain evidence="4">CGMCC 1.12470</strain>
    </source>
</reference>
<accession>A0ABW4INN7</accession>
<keyword evidence="4" id="KW-1185">Reference proteome</keyword>
<feature type="region of interest" description="Disordered" evidence="1">
    <location>
        <begin position="89"/>
        <end position="168"/>
    </location>
</feature>
<feature type="signal peptide" evidence="2">
    <location>
        <begin position="1"/>
        <end position="33"/>
    </location>
</feature>
<gene>
    <name evidence="3" type="ORF">ACFSL4_12220</name>
</gene>
<dbReference type="Proteomes" id="UP001597261">
    <property type="component" value="Unassembled WGS sequence"/>
</dbReference>